<gene>
    <name evidence="2" type="ORF">CDL12_12974</name>
</gene>
<sequence>MFAICFGFTENLVPVSRCSYDFLFYLFIFYVLCECFIKLEVGLVWGLCISLFLFLDFDESQGLEIAEVLVFVFRSD</sequence>
<comment type="caution">
    <text evidence="2">The sequence shown here is derived from an EMBL/GenBank/DDBJ whole genome shotgun (WGS) entry which is preliminary data.</text>
</comment>
<name>A0A2G9HA43_9LAMI</name>
<keyword evidence="3" id="KW-1185">Reference proteome</keyword>
<reference evidence="3" key="1">
    <citation type="journal article" date="2018" name="Gigascience">
        <title>Genome assembly of the Pink Ipe (Handroanthus impetiginosus, Bignoniaceae), a highly valued, ecologically keystone Neotropical timber forest tree.</title>
        <authorList>
            <person name="Silva-Junior O.B."/>
            <person name="Grattapaglia D."/>
            <person name="Novaes E."/>
            <person name="Collevatti R.G."/>
        </authorList>
    </citation>
    <scope>NUCLEOTIDE SEQUENCE [LARGE SCALE GENOMIC DNA]</scope>
    <source>
        <strain evidence="3">cv. UFG-1</strain>
    </source>
</reference>
<proteinExistence type="predicted"/>
<evidence type="ECO:0000313" key="3">
    <source>
        <dbReference type="Proteomes" id="UP000231279"/>
    </source>
</evidence>
<dbReference type="AlphaFoldDB" id="A0A2G9HA43"/>
<organism evidence="2 3">
    <name type="scientific">Handroanthus impetiginosus</name>
    <dbReference type="NCBI Taxonomy" id="429701"/>
    <lineage>
        <taxon>Eukaryota</taxon>
        <taxon>Viridiplantae</taxon>
        <taxon>Streptophyta</taxon>
        <taxon>Embryophyta</taxon>
        <taxon>Tracheophyta</taxon>
        <taxon>Spermatophyta</taxon>
        <taxon>Magnoliopsida</taxon>
        <taxon>eudicotyledons</taxon>
        <taxon>Gunneridae</taxon>
        <taxon>Pentapetalae</taxon>
        <taxon>asterids</taxon>
        <taxon>lamiids</taxon>
        <taxon>Lamiales</taxon>
        <taxon>Bignoniaceae</taxon>
        <taxon>Crescentiina</taxon>
        <taxon>Tabebuia alliance</taxon>
        <taxon>Handroanthus</taxon>
    </lineage>
</organism>
<dbReference type="EMBL" id="NKXS01002291">
    <property type="protein sequence ID" value="PIN14401.1"/>
    <property type="molecule type" value="Genomic_DNA"/>
</dbReference>
<dbReference type="Proteomes" id="UP000231279">
    <property type="component" value="Unassembled WGS sequence"/>
</dbReference>
<keyword evidence="1" id="KW-1133">Transmembrane helix</keyword>
<keyword evidence="1" id="KW-0472">Membrane</keyword>
<accession>A0A2G9HA43</accession>
<evidence type="ECO:0000256" key="1">
    <source>
        <dbReference type="SAM" id="Phobius"/>
    </source>
</evidence>
<keyword evidence="1" id="KW-0812">Transmembrane</keyword>
<feature type="transmembrane region" description="Helical" evidence="1">
    <location>
        <begin position="22"/>
        <end position="55"/>
    </location>
</feature>
<evidence type="ECO:0000313" key="2">
    <source>
        <dbReference type="EMBL" id="PIN14401.1"/>
    </source>
</evidence>
<protein>
    <submittedName>
        <fullName evidence="2">Uncharacterized protein</fullName>
    </submittedName>
</protein>